<dbReference type="InterPro" id="IPR037126">
    <property type="entry name" value="PdaC/RsiV-like_sf"/>
</dbReference>
<evidence type="ECO:0000313" key="4">
    <source>
        <dbReference type="EMBL" id="TXL74290.1"/>
    </source>
</evidence>
<sequence>MRMCAGVIGIAIACVVPGASARTGPSFDCAKASSEVERVICGDKDAAAADRKMAGAYRQRLGSLTDAAAREHLQRDQLAWLADRQRMCAGQKDDELAMCHRELAEQRAEWLAMLPAGADYPFVAERRLIEQGRRGGVPYRIAASYPVFERAGVDYARANAAIKGWVDKFAAEMRPPTKADGGMPDIGWFFESGHAVLVVPPRLATVDADWMAYAGGAHPNHGRTAWHVELTTGRLLGLDDILDPASGWQDAITGLVRTDLKKQFEERPGFEEALAPAELRKMVIEPSRWVFADDKVTLTFDPYAVGPYAAGPYEVDLTYQALAPYIRKDGPLAAKAR</sequence>
<keyword evidence="1" id="KW-0732">Signal</keyword>
<evidence type="ECO:0000313" key="5">
    <source>
        <dbReference type="Proteomes" id="UP000321638"/>
    </source>
</evidence>
<dbReference type="Gene3D" id="3.90.640.20">
    <property type="entry name" value="Heat-shock cognate protein, ATPase"/>
    <property type="match status" value="1"/>
</dbReference>
<protein>
    <submittedName>
        <fullName evidence="4">DUF3298 domain-containing protein</fullName>
    </submittedName>
</protein>
<feature type="chain" id="PRO_5022864652" evidence="1">
    <location>
        <begin position="22"/>
        <end position="337"/>
    </location>
</feature>
<proteinExistence type="predicted"/>
<gene>
    <name evidence="4" type="ORF">FHP25_17535</name>
</gene>
<accession>A0A5C8PL17</accession>
<feature type="signal peptide" evidence="1">
    <location>
        <begin position="1"/>
        <end position="21"/>
    </location>
</feature>
<dbReference type="GO" id="GO:0005576">
    <property type="term" value="C:extracellular region"/>
    <property type="evidence" value="ECO:0007669"/>
    <property type="project" value="TreeGrafter"/>
</dbReference>
<dbReference type="Proteomes" id="UP000321638">
    <property type="component" value="Unassembled WGS sequence"/>
</dbReference>
<feature type="domain" description="DUF3298" evidence="3">
    <location>
        <begin position="239"/>
        <end position="319"/>
    </location>
</feature>
<name>A0A5C8PL17_9HYPH</name>
<dbReference type="PANTHER" id="PTHR37549">
    <property type="entry name" value="LIPOPROTEIN LPRI"/>
    <property type="match status" value="1"/>
</dbReference>
<dbReference type="AlphaFoldDB" id="A0A5C8PL17"/>
<reference evidence="4 5" key="1">
    <citation type="submission" date="2019-06" db="EMBL/GenBank/DDBJ databases">
        <title>New taxonomy in bacterial strain CC-CFT640, isolated from vineyard.</title>
        <authorList>
            <person name="Lin S.-Y."/>
            <person name="Tsai C.-F."/>
            <person name="Young C.-C."/>
        </authorList>
    </citation>
    <scope>NUCLEOTIDE SEQUENCE [LARGE SCALE GENOMIC DNA]</scope>
    <source>
        <strain evidence="4 5">CC-CFT640</strain>
    </source>
</reference>
<keyword evidence="5" id="KW-1185">Reference proteome</keyword>
<dbReference type="InterPro" id="IPR009739">
    <property type="entry name" value="LprI-like_N"/>
</dbReference>
<dbReference type="Pfam" id="PF07007">
    <property type="entry name" value="LprI"/>
    <property type="match status" value="1"/>
</dbReference>
<dbReference type="InterPro" id="IPR052755">
    <property type="entry name" value="Lysozyme_Inhibitor_LprI"/>
</dbReference>
<evidence type="ECO:0000256" key="1">
    <source>
        <dbReference type="SAM" id="SignalP"/>
    </source>
</evidence>
<dbReference type="Gene3D" id="1.20.1270.180">
    <property type="match status" value="1"/>
</dbReference>
<feature type="domain" description="Lysozyme inhibitor LprI-like N-terminal" evidence="2">
    <location>
        <begin position="29"/>
        <end position="111"/>
    </location>
</feature>
<dbReference type="Gene3D" id="3.30.565.40">
    <property type="entry name" value="Fervidobacterium nodosum Rt17-B1 like"/>
    <property type="match status" value="1"/>
</dbReference>
<dbReference type="OrthoDB" id="7344076at2"/>
<dbReference type="EMBL" id="VDUZ01000019">
    <property type="protein sequence ID" value="TXL74290.1"/>
    <property type="molecule type" value="Genomic_DNA"/>
</dbReference>
<dbReference type="RefSeq" id="WP_147848253.1">
    <property type="nucleotide sequence ID" value="NZ_VDUZ01000019.1"/>
</dbReference>
<dbReference type="Pfam" id="PF11738">
    <property type="entry name" value="DUF3298"/>
    <property type="match status" value="1"/>
</dbReference>
<evidence type="ECO:0000259" key="2">
    <source>
        <dbReference type="Pfam" id="PF07007"/>
    </source>
</evidence>
<dbReference type="PANTHER" id="PTHR37549:SF1">
    <property type="entry name" value="LIPOPROTEIN LPRI"/>
    <property type="match status" value="1"/>
</dbReference>
<evidence type="ECO:0000259" key="3">
    <source>
        <dbReference type="Pfam" id="PF11738"/>
    </source>
</evidence>
<comment type="caution">
    <text evidence="4">The sequence shown here is derived from an EMBL/GenBank/DDBJ whole genome shotgun (WGS) entry which is preliminary data.</text>
</comment>
<organism evidence="4 5">
    <name type="scientific">Vineibacter terrae</name>
    <dbReference type="NCBI Taxonomy" id="2586908"/>
    <lineage>
        <taxon>Bacteria</taxon>
        <taxon>Pseudomonadati</taxon>
        <taxon>Pseudomonadota</taxon>
        <taxon>Alphaproteobacteria</taxon>
        <taxon>Hyphomicrobiales</taxon>
        <taxon>Vineibacter</taxon>
    </lineage>
</organism>
<dbReference type="InterPro" id="IPR021729">
    <property type="entry name" value="DUF3298"/>
</dbReference>